<feature type="region of interest" description="Disordered" evidence="1">
    <location>
        <begin position="1"/>
        <end position="66"/>
    </location>
</feature>
<comment type="caution">
    <text evidence="2">The sequence shown here is derived from an EMBL/GenBank/DDBJ whole genome shotgun (WGS) entry which is preliminary data.</text>
</comment>
<keyword evidence="3" id="KW-1185">Reference proteome</keyword>
<organism evidence="2 3">
    <name type="scientific">Scyliorhinus torazame</name>
    <name type="common">Cloudy catshark</name>
    <name type="synonym">Catulus torazame</name>
    <dbReference type="NCBI Taxonomy" id="75743"/>
    <lineage>
        <taxon>Eukaryota</taxon>
        <taxon>Metazoa</taxon>
        <taxon>Chordata</taxon>
        <taxon>Craniata</taxon>
        <taxon>Vertebrata</taxon>
        <taxon>Chondrichthyes</taxon>
        <taxon>Elasmobranchii</taxon>
        <taxon>Galeomorphii</taxon>
        <taxon>Galeoidea</taxon>
        <taxon>Carcharhiniformes</taxon>
        <taxon>Scyliorhinidae</taxon>
        <taxon>Scyliorhinus</taxon>
    </lineage>
</organism>
<dbReference type="AlphaFoldDB" id="A0A401P3C5"/>
<protein>
    <submittedName>
        <fullName evidence="2">Uncharacterized protein</fullName>
    </submittedName>
</protein>
<evidence type="ECO:0000313" key="3">
    <source>
        <dbReference type="Proteomes" id="UP000288216"/>
    </source>
</evidence>
<proteinExistence type="predicted"/>
<evidence type="ECO:0000256" key="1">
    <source>
        <dbReference type="SAM" id="MobiDB-lite"/>
    </source>
</evidence>
<evidence type="ECO:0000313" key="2">
    <source>
        <dbReference type="EMBL" id="GCB67611.1"/>
    </source>
</evidence>
<reference evidence="2 3" key="1">
    <citation type="journal article" date="2018" name="Nat. Ecol. Evol.">
        <title>Shark genomes provide insights into elasmobranch evolution and the origin of vertebrates.</title>
        <authorList>
            <person name="Hara Y"/>
            <person name="Yamaguchi K"/>
            <person name="Onimaru K"/>
            <person name="Kadota M"/>
            <person name="Koyanagi M"/>
            <person name="Keeley SD"/>
            <person name="Tatsumi K"/>
            <person name="Tanaka K"/>
            <person name="Motone F"/>
            <person name="Kageyama Y"/>
            <person name="Nozu R"/>
            <person name="Adachi N"/>
            <person name="Nishimura O"/>
            <person name="Nakagawa R"/>
            <person name="Tanegashima C"/>
            <person name="Kiyatake I"/>
            <person name="Matsumoto R"/>
            <person name="Murakumo K"/>
            <person name="Nishida K"/>
            <person name="Terakita A"/>
            <person name="Kuratani S"/>
            <person name="Sato K"/>
            <person name="Hyodo S Kuraku.S."/>
        </authorList>
    </citation>
    <scope>NUCLEOTIDE SEQUENCE [LARGE SCALE GENOMIC DNA]</scope>
</reference>
<name>A0A401P3C5_SCYTO</name>
<dbReference type="EMBL" id="BFAA01005790">
    <property type="protein sequence ID" value="GCB67611.1"/>
    <property type="molecule type" value="Genomic_DNA"/>
</dbReference>
<gene>
    <name evidence="2" type="ORF">scyTo_0012164</name>
</gene>
<sequence length="66" mass="6948">MVSGSGFRAGGDGRAGGTRHRLPVSACRPPPNNGGNGVSGPDRIKSNRARRREQVKSILSHYGKCC</sequence>
<dbReference type="Proteomes" id="UP000288216">
    <property type="component" value="Unassembled WGS sequence"/>
</dbReference>
<accession>A0A401P3C5</accession>
<feature type="compositionally biased region" description="Gly residues" evidence="1">
    <location>
        <begin position="7"/>
        <end position="16"/>
    </location>
</feature>